<organism evidence="1 2">
    <name type="scientific">Sphingomonas olei</name>
    <dbReference type="NCBI Taxonomy" id="1886787"/>
    <lineage>
        <taxon>Bacteria</taxon>
        <taxon>Pseudomonadati</taxon>
        <taxon>Pseudomonadota</taxon>
        <taxon>Alphaproteobacteria</taxon>
        <taxon>Sphingomonadales</taxon>
        <taxon>Sphingomonadaceae</taxon>
        <taxon>Sphingomonas</taxon>
    </lineage>
</organism>
<dbReference type="EMBL" id="SSTI01000004">
    <property type="protein sequence ID" value="THG40439.1"/>
    <property type="molecule type" value="Genomic_DNA"/>
</dbReference>
<sequence>MAKVRGGAATRRYMTQLPELLRERVLRGAARAGAKVIAEGAKERLGGRTAEGPGGADVLIANSVKVQVKLKGEIVRGRILLRGPGAYVGRWLEYGTDPHFISVDPQYRQGMTARRINKRISDGDDGLKATLMINGKPVGTSVWHKGARKVPFLRPAVDTLEREAIAAAQAYIDVRIAKGLIGHNAGPEIEDDE</sequence>
<evidence type="ECO:0000313" key="2">
    <source>
        <dbReference type="Proteomes" id="UP000308038"/>
    </source>
</evidence>
<protein>
    <submittedName>
        <fullName evidence="1">HK97 gp10 family phage protein</fullName>
    </submittedName>
</protein>
<accession>A0ABY2QIG7</accession>
<reference evidence="1 2" key="1">
    <citation type="submission" date="2019-04" db="EMBL/GenBank/DDBJ databases">
        <title>Microbes associate with the intestines of laboratory mice.</title>
        <authorList>
            <person name="Navarre W."/>
            <person name="Wong E."/>
            <person name="Huang K.C."/>
            <person name="Tropini C."/>
            <person name="Ng K."/>
            <person name="Yu B."/>
        </authorList>
    </citation>
    <scope>NUCLEOTIDE SEQUENCE [LARGE SCALE GENOMIC DNA]</scope>
    <source>
        <strain evidence="1 2">NM83_B4-11</strain>
    </source>
</reference>
<comment type="caution">
    <text evidence="1">The sequence shown here is derived from an EMBL/GenBank/DDBJ whole genome shotgun (WGS) entry which is preliminary data.</text>
</comment>
<gene>
    <name evidence="1" type="ORF">E5988_06300</name>
</gene>
<name>A0ABY2QIG7_9SPHN</name>
<dbReference type="Proteomes" id="UP000308038">
    <property type="component" value="Unassembled WGS sequence"/>
</dbReference>
<evidence type="ECO:0000313" key="1">
    <source>
        <dbReference type="EMBL" id="THG40439.1"/>
    </source>
</evidence>
<proteinExistence type="predicted"/>
<dbReference type="RefSeq" id="WP_136451135.1">
    <property type="nucleotide sequence ID" value="NZ_SSTI01000004.1"/>
</dbReference>
<keyword evidence="2" id="KW-1185">Reference proteome</keyword>